<keyword evidence="8 11" id="KW-0472">Membrane</keyword>
<feature type="transmembrane region" description="Helical" evidence="11">
    <location>
        <begin position="171"/>
        <end position="198"/>
    </location>
</feature>
<evidence type="ECO:0000256" key="7">
    <source>
        <dbReference type="ARBA" id="ARBA00022989"/>
    </source>
</evidence>
<keyword evidence="2" id="KW-0813">Transport</keyword>
<dbReference type="Proteomes" id="UP000709466">
    <property type="component" value="Unassembled WGS sequence"/>
</dbReference>
<name>A0ABX0W4B1_9RHOB</name>
<evidence type="ECO:0000256" key="10">
    <source>
        <dbReference type="ARBA" id="ARBA00035686"/>
    </source>
</evidence>
<reference evidence="12 13" key="1">
    <citation type="submission" date="2020-03" db="EMBL/GenBank/DDBJ databases">
        <title>Bacterial isolates of synthetic phycosphere.</title>
        <authorList>
            <person name="Fu H."/>
            <person name="Moran M.A."/>
        </authorList>
    </citation>
    <scope>NUCLEOTIDE SEQUENCE [LARGE SCALE GENOMIC DNA]</scope>
    <source>
        <strain evidence="12 13">HF1</strain>
    </source>
</reference>
<evidence type="ECO:0000256" key="3">
    <source>
        <dbReference type="ARBA" id="ARBA00022475"/>
    </source>
</evidence>
<keyword evidence="4" id="KW-0997">Cell inner membrane</keyword>
<evidence type="ECO:0000256" key="2">
    <source>
        <dbReference type="ARBA" id="ARBA00022448"/>
    </source>
</evidence>
<feature type="transmembrane region" description="Helical" evidence="11">
    <location>
        <begin position="27"/>
        <end position="48"/>
    </location>
</feature>
<sequence>MSSETTNSGGSSINFGSLIRRPEAGTLLGTIVVYIFFASMGGEIFMGAPGWSSFLNMAAEVGIIALPVGLLMIAGELDLSVGSVLPAASLTTALISGHCDLPTWMGIFGGLSVGLLVGLVNGLLVTRTTIPSLIITLGTLVAMQGVVLSASKVLTGAASVSLDAPEWSKFIFGRLVAASHQIIIVWWIIFAVVFWFFVHKSPFGNWLFAMGGDKESARNAGIPVRKMTIGLFIMSATAATFVGMCQAILFNSAQVSGGMNIIFNVIFNVIVSVVVGGTLITGGFGSVVGIFFGTLTFGVVSQGIYFTDIDRNWSSLIIGIMLLAAVGMNEIFRKKALSAVSKKKA</sequence>
<keyword evidence="3" id="KW-1003">Cell membrane</keyword>
<protein>
    <recommendedName>
        <fullName evidence="10">Xylose transport system permease protein XylH</fullName>
    </recommendedName>
</protein>
<feature type="transmembrane region" description="Helical" evidence="11">
    <location>
        <begin position="132"/>
        <end position="151"/>
    </location>
</feature>
<keyword evidence="13" id="KW-1185">Reference proteome</keyword>
<feature type="transmembrane region" description="Helical" evidence="11">
    <location>
        <begin position="54"/>
        <end position="74"/>
    </location>
</feature>
<keyword evidence="6 11" id="KW-0812">Transmembrane</keyword>
<dbReference type="EMBL" id="JAATOP010000013">
    <property type="protein sequence ID" value="NIY73752.1"/>
    <property type="molecule type" value="Genomic_DNA"/>
</dbReference>
<gene>
    <name evidence="12" type="ORF">HCZ30_15075</name>
</gene>
<accession>A0ABX0W4B1</accession>
<evidence type="ECO:0000256" key="8">
    <source>
        <dbReference type="ARBA" id="ARBA00023136"/>
    </source>
</evidence>
<feature type="transmembrane region" description="Helical" evidence="11">
    <location>
        <begin position="104"/>
        <end position="125"/>
    </location>
</feature>
<dbReference type="PANTHER" id="PTHR32196:SF32">
    <property type="entry name" value="XYLOSE TRANSPORT SYSTEM PERMEASE PROTEIN XYLH"/>
    <property type="match status" value="1"/>
</dbReference>
<feature type="transmembrane region" description="Helical" evidence="11">
    <location>
        <begin position="313"/>
        <end position="332"/>
    </location>
</feature>
<feature type="transmembrane region" description="Helical" evidence="11">
    <location>
        <begin position="261"/>
        <end position="280"/>
    </location>
</feature>
<feature type="transmembrane region" description="Helical" evidence="11">
    <location>
        <begin position="228"/>
        <end position="249"/>
    </location>
</feature>
<proteinExistence type="predicted"/>
<keyword evidence="5" id="KW-0762">Sugar transport</keyword>
<evidence type="ECO:0000256" key="1">
    <source>
        <dbReference type="ARBA" id="ARBA00004651"/>
    </source>
</evidence>
<keyword evidence="7 11" id="KW-1133">Transmembrane helix</keyword>
<comment type="subcellular location">
    <subcellularLocation>
        <location evidence="1">Cell membrane</location>
        <topology evidence="1">Multi-pass membrane protein</topology>
    </subcellularLocation>
</comment>
<comment type="caution">
    <text evidence="12">The sequence shown here is derived from an EMBL/GenBank/DDBJ whole genome shotgun (WGS) entry which is preliminary data.</text>
</comment>
<organism evidence="12 13">
    <name type="scientific">Marivivens donghaensis</name>
    <dbReference type="NCBI Taxonomy" id="1699413"/>
    <lineage>
        <taxon>Bacteria</taxon>
        <taxon>Pseudomonadati</taxon>
        <taxon>Pseudomonadota</taxon>
        <taxon>Alphaproteobacteria</taxon>
        <taxon>Rhodobacterales</taxon>
        <taxon>Paracoccaceae</taxon>
        <taxon>Marivivens group</taxon>
        <taxon>Marivivens</taxon>
    </lineage>
</organism>
<evidence type="ECO:0000313" key="13">
    <source>
        <dbReference type="Proteomes" id="UP000709466"/>
    </source>
</evidence>
<dbReference type="Pfam" id="PF02653">
    <property type="entry name" value="BPD_transp_2"/>
    <property type="match status" value="1"/>
</dbReference>
<comment type="function">
    <text evidence="9">Part of the binding-protein-dependent transport system for D-xylose. Probably responsible for the translocation of the substrate across the membrane.</text>
</comment>
<evidence type="ECO:0000313" key="12">
    <source>
        <dbReference type="EMBL" id="NIY73752.1"/>
    </source>
</evidence>
<dbReference type="RefSeq" id="WP_167639138.1">
    <property type="nucleotide sequence ID" value="NZ_JAATOP010000013.1"/>
</dbReference>
<dbReference type="InterPro" id="IPR001851">
    <property type="entry name" value="ABC_transp_permease"/>
</dbReference>
<evidence type="ECO:0000256" key="11">
    <source>
        <dbReference type="SAM" id="Phobius"/>
    </source>
</evidence>
<evidence type="ECO:0000256" key="5">
    <source>
        <dbReference type="ARBA" id="ARBA00022597"/>
    </source>
</evidence>
<dbReference type="PANTHER" id="PTHR32196">
    <property type="entry name" value="ABC TRANSPORTER PERMEASE PROTEIN YPHD-RELATED-RELATED"/>
    <property type="match status" value="1"/>
</dbReference>
<dbReference type="CDD" id="cd06579">
    <property type="entry name" value="TM_PBP1_transp_AraH_like"/>
    <property type="match status" value="1"/>
</dbReference>
<evidence type="ECO:0000256" key="9">
    <source>
        <dbReference type="ARBA" id="ARBA00035611"/>
    </source>
</evidence>
<evidence type="ECO:0000256" key="6">
    <source>
        <dbReference type="ARBA" id="ARBA00022692"/>
    </source>
</evidence>
<feature type="transmembrane region" description="Helical" evidence="11">
    <location>
        <begin position="287"/>
        <end position="307"/>
    </location>
</feature>
<evidence type="ECO:0000256" key="4">
    <source>
        <dbReference type="ARBA" id="ARBA00022519"/>
    </source>
</evidence>